<feature type="region of interest" description="Disordered" evidence="1">
    <location>
        <begin position="1"/>
        <end position="24"/>
    </location>
</feature>
<proteinExistence type="predicted"/>
<feature type="compositionally biased region" description="Low complexity" evidence="1">
    <location>
        <begin position="1"/>
        <end position="10"/>
    </location>
</feature>
<sequence>MQIRLPLLGRGDLDRAPQPDLTALSGPVETQSRVRAGGQLAALAAGGMGREGPAVRVRAVQHHDADVGQAVLVRRRERHRVRLGLARRDRLREPLHEQREWFGGCGCRVEGG</sequence>
<gene>
    <name evidence="2" type="ORF">SAVMC3_43930</name>
</gene>
<name>A0A499VBT7_STRAX</name>
<accession>A0A499VBT7</accession>
<evidence type="ECO:0000256" key="1">
    <source>
        <dbReference type="SAM" id="MobiDB-lite"/>
    </source>
</evidence>
<organism evidence="2">
    <name type="scientific">Streptomyces avermitilis</name>
    <dbReference type="NCBI Taxonomy" id="33903"/>
    <lineage>
        <taxon>Bacteria</taxon>
        <taxon>Bacillati</taxon>
        <taxon>Actinomycetota</taxon>
        <taxon>Actinomycetes</taxon>
        <taxon>Kitasatosporales</taxon>
        <taxon>Streptomycetaceae</taxon>
        <taxon>Streptomyces</taxon>
    </lineage>
</organism>
<evidence type="ECO:0000313" key="2">
    <source>
        <dbReference type="EMBL" id="BBJ51764.1"/>
    </source>
</evidence>
<dbReference type="EMBL" id="AP019621">
    <property type="protein sequence ID" value="BBJ51764.1"/>
    <property type="molecule type" value="Genomic_DNA"/>
</dbReference>
<dbReference type="AlphaFoldDB" id="A0A499VBT7"/>
<reference evidence="2" key="1">
    <citation type="submission" date="2019-04" db="EMBL/GenBank/DDBJ databases">
        <title>Draft genome sequences of Streptomyces avermitilis MC3.</title>
        <authorList>
            <person name="Komaki H."/>
            <person name="Tamura T."/>
            <person name="Hosoyama A."/>
        </authorList>
    </citation>
    <scope>NUCLEOTIDE SEQUENCE</scope>
    <source>
        <strain evidence="2">MC3</strain>
    </source>
</reference>
<protein>
    <submittedName>
        <fullName evidence="2">Uncharacterized protein</fullName>
    </submittedName>
</protein>